<protein>
    <submittedName>
        <fullName evidence="2">Uncharacterized protein</fullName>
    </submittedName>
</protein>
<organism evidence="2">
    <name type="scientific">Pseudogemmatithrix spongiicola</name>
    <dbReference type="NCBI Taxonomy" id="3062599"/>
    <lineage>
        <taxon>Bacteria</taxon>
        <taxon>Pseudomonadati</taxon>
        <taxon>Gemmatimonadota</taxon>
        <taxon>Gemmatimonadia</taxon>
        <taxon>Gemmatimonadales</taxon>
        <taxon>Gemmatimonadaceae</taxon>
        <taxon>Pseudogemmatithrix</taxon>
    </lineage>
</organism>
<accession>A0AA49JVE5</accession>
<evidence type="ECO:0000313" key="3">
    <source>
        <dbReference type="EMBL" id="WKW15727.1"/>
    </source>
</evidence>
<accession>A0AA49K0W6</accession>
<dbReference type="EMBL" id="CP130613">
    <property type="protein sequence ID" value="WKW15727.1"/>
    <property type="molecule type" value="Genomic_DNA"/>
</dbReference>
<name>A0AA49JVE5_9BACT</name>
<evidence type="ECO:0000313" key="4">
    <source>
        <dbReference type="Proteomes" id="UP001229955"/>
    </source>
</evidence>
<keyword evidence="4" id="KW-1185">Reference proteome</keyword>
<keyword evidence="1" id="KW-0812">Transmembrane</keyword>
<dbReference type="RefSeq" id="WP_367885695.1">
    <property type="nucleotide sequence ID" value="NZ_CP130612.1"/>
</dbReference>
<dbReference type="EMBL" id="CP130612">
    <property type="protein sequence ID" value="WKW12820.1"/>
    <property type="molecule type" value="Genomic_DNA"/>
</dbReference>
<feature type="transmembrane region" description="Helical" evidence="1">
    <location>
        <begin position="43"/>
        <end position="66"/>
    </location>
</feature>
<feature type="transmembrane region" description="Helical" evidence="1">
    <location>
        <begin position="12"/>
        <end position="31"/>
    </location>
</feature>
<dbReference type="AlphaFoldDB" id="A0AA49JVE5"/>
<dbReference type="KEGG" id="pspc:Strain318_002129"/>
<reference evidence="2" key="1">
    <citation type="submission" date="2023-07" db="EMBL/GenBank/DDBJ databases">
        <authorList>
            <person name="Haufschild T."/>
            <person name="Kallscheuer N."/>
            <person name="Hammer J."/>
            <person name="Kohn T."/>
            <person name="Kabuu M."/>
            <person name="Jogler M."/>
            <person name="Wohfarth N."/>
            <person name="Heuer A."/>
            <person name="Rohde M."/>
            <person name="van Teeseling M.C.F."/>
            <person name="Jogler C."/>
        </authorList>
    </citation>
    <scope>NUCLEOTIDE SEQUENCE</scope>
    <source>
        <strain evidence="2">Strain 138</strain>
        <strain evidence="3">Strain 318</strain>
    </source>
</reference>
<evidence type="ECO:0000256" key="1">
    <source>
        <dbReference type="SAM" id="Phobius"/>
    </source>
</evidence>
<sequence>MVSPRLARSSRWLVTSFALFAFASALTGGLFSPVAEPRWQRLMFATGVSLLAASAWVAPIEAWLTLPPSRKRLFYGLVTAAILLGVVQLSW</sequence>
<gene>
    <name evidence="2" type="ORF">Strain138_002130</name>
    <name evidence="3" type="ORF">Strain318_002129</name>
</gene>
<dbReference type="Proteomes" id="UP001229955">
    <property type="component" value="Chromosome"/>
</dbReference>
<evidence type="ECO:0000313" key="2">
    <source>
        <dbReference type="EMBL" id="WKW12820.1"/>
    </source>
</evidence>
<feature type="transmembrane region" description="Helical" evidence="1">
    <location>
        <begin position="73"/>
        <end position="90"/>
    </location>
</feature>
<keyword evidence="1" id="KW-0472">Membrane</keyword>
<keyword evidence="1" id="KW-1133">Transmembrane helix</keyword>
<proteinExistence type="predicted"/>